<evidence type="ECO:0000313" key="1">
    <source>
        <dbReference type="EMBL" id="CQR27440.1"/>
    </source>
</evidence>
<dbReference type="EMBL" id="CTRI01000003">
    <property type="protein sequence ID" value="CQR27440.1"/>
    <property type="molecule type" value="Genomic_DNA"/>
</dbReference>
<evidence type="ECO:0000313" key="2">
    <source>
        <dbReference type="Proteomes" id="UP000078599"/>
    </source>
</evidence>
<keyword evidence="2" id="KW-1185">Reference proteome</keyword>
<protein>
    <submittedName>
        <fullName evidence="1">Uncharacterized protein</fullName>
    </submittedName>
</protein>
<dbReference type="Proteomes" id="UP000078599">
    <property type="component" value="Unassembled WGS sequence"/>
</dbReference>
<organism evidence="1 2">
    <name type="scientific">Thiomonas arsenitoxydans (strain DSM 22701 / CIP 110005 / 3As)</name>
    <dbReference type="NCBI Taxonomy" id="426114"/>
    <lineage>
        <taxon>Bacteria</taxon>
        <taxon>Pseudomonadati</taxon>
        <taxon>Pseudomonadota</taxon>
        <taxon>Betaproteobacteria</taxon>
        <taxon>Burkholderiales</taxon>
        <taxon>Thiomonas</taxon>
    </lineage>
</organism>
<gene>
    <name evidence="1" type="ORF">THICB1_110019</name>
</gene>
<proteinExistence type="predicted"/>
<accession>A0ABM9T164</accession>
<name>A0ABM9T164_THIA3</name>
<reference evidence="1 2" key="1">
    <citation type="submission" date="2015-03" db="EMBL/GenBank/DDBJ databases">
        <authorList>
            <person name="Regsiter A."/>
            <person name="william w."/>
        </authorList>
    </citation>
    <scope>NUCLEOTIDE SEQUENCE [LARGE SCALE GENOMIC DNA]</scope>
    <source>
        <strain evidence="1 2">CB1</strain>
    </source>
</reference>
<comment type="caution">
    <text evidence="1">The sequence shown here is derived from an EMBL/GenBank/DDBJ whole genome shotgun (WGS) entry which is preliminary data.</text>
</comment>
<sequence length="57" mass="6104">MSKNQENILLSVIELAIIEAASTIQRVSQCGVHTHLESTTAVASAMRSCWSSWLSGG</sequence>